<dbReference type="AlphaFoldDB" id="A0A931H363"/>
<accession>A0A931H363</accession>
<name>A0A931H363_9BURK</name>
<proteinExistence type="predicted"/>
<protein>
    <submittedName>
        <fullName evidence="2">Cache domain-containing protein</fullName>
    </submittedName>
</protein>
<comment type="caution">
    <text evidence="2">The sequence shown here is derived from an EMBL/GenBank/DDBJ whole genome shotgun (WGS) entry which is preliminary data.</text>
</comment>
<evidence type="ECO:0000256" key="1">
    <source>
        <dbReference type="SAM" id="MobiDB-lite"/>
    </source>
</evidence>
<dbReference type="Gene3D" id="3.30.450.20">
    <property type="entry name" value="PAS domain"/>
    <property type="match status" value="1"/>
</dbReference>
<dbReference type="EMBL" id="JADWYS010000001">
    <property type="protein sequence ID" value="MBG9387759.1"/>
    <property type="molecule type" value="Genomic_DNA"/>
</dbReference>
<evidence type="ECO:0000313" key="2">
    <source>
        <dbReference type="EMBL" id="MBG9387759.1"/>
    </source>
</evidence>
<dbReference type="Proteomes" id="UP000651050">
    <property type="component" value="Unassembled WGS sequence"/>
</dbReference>
<reference evidence="2" key="1">
    <citation type="submission" date="2020-11" db="EMBL/GenBank/DDBJ databases">
        <title>Bacterial whole genome sequence for Caenimonas sp. DR4.4.</title>
        <authorList>
            <person name="Le V."/>
            <person name="Ko S.-R."/>
            <person name="Ahn C.-Y."/>
            <person name="Oh H.-M."/>
        </authorList>
    </citation>
    <scope>NUCLEOTIDE SEQUENCE</scope>
    <source>
        <strain evidence="2">DR4.4</strain>
    </source>
</reference>
<dbReference type="RefSeq" id="WP_196985657.1">
    <property type="nucleotide sequence ID" value="NZ_JADWYS010000001.1"/>
</dbReference>
<sequence length="400" mass="43018">MNAPAPSLQSRARPLRMRLLLLAASGLVPLVLVLAWGLDHLVEERREQAQRSVLALSRALGTAVASELRSIEVLLDHLGHSEELETADLRGFYLSAIRSSDELGWRQITLSDGEGRVLMRTSEPFGASRPAPVEPESMARALKTLQPVVSRIVESPAGHANAFSVRVPVLRSGKLVYVISAVVPADAISSVLRRQGIPPNTIASVFDQGNRRVARSVETTSPRPTPSLQALLDRGERQGVGRTLTREGTDNYTGFTRLPGSDWVVVVGTSVDEANEGLLALLRAVALGLAASLALSSLLAWVLSRRVLEPIDALKAGAAALGRGDPVQLPPLEIVELDDVAVALKDAAVERDRARLERDKLSAQAADALRMAEDANRSKDQFLASSATSCATRSRRFPTR</sequence>
<dbReference type="CDD" id="cd18774">
    <property type="entry name" value="PDC2_HK_sensor"/>
    <property type="match status" value="1"/>
</dbReference>
<evidence type="ECO:0000313" key="3">
    <source>
        <dbReference type="Proteomes" id="UP000651050"/>
    </source>
</evidence>
<feature type="region of interest" description="Disordered" evidence="1">
    <location>
        <begin position="374"/>
        <end position="400"/>
    </location>
</feature>
<keyword evidence="3" id="KW-1185">Reference proteome</keyword>
<gene>
    <name evidence="2" type="ORF">I5803_07000</name>
</gene>
<organism evidence="2 3">
    <name type="scientific">Caenimonas aquaedulcis</name>
    <dbReference type="NCBI Taxonomy" id="2793270"/>
    <lineage>
        <taxon>Bacteria</taxon>
        <taxon>Pseudomonadati</taxon>
        <taxon>Pseudomonadota</taxon>
        <taxon>Betaproteobacteria</taxon>
        <taxon>Burkholderiales</taxon>
        <taxon>Comamonadaceae</taxon>
        <taxon>Caenimonas</taxon>
    </lineage>
</organism>